<evidence type="ECO:0000256" key="4">
    <source>
        <dbReference type="ARBA" id="ARBA00023237"/>
    </source>
</evidence>
<keyword evidence="3" id="KW-0472">Membrane</keyword>
<feature type="chain" id="PRO_5001783055" evidence="6">
    <location>
        <begin position="26"/>
        <end position="224"/>
    </location>
</feature>
<dbReference type="InterPro" id="IPR027385">
    <property type="entry name" value="Beta-barrel_OMP"/>
</dbReference>
<dbReference type="GO" id="GO:0009279">
    <property type="term" value="C:cell outer membrane"/>
    <property type="evidence" value="ECO:0007669"/>
    <property type="project" value="UniProtKB-SubCell"/>
</dbReference>
<keyword evidence="9" id="KW-1185">Reference proteome</keyword>
<dbReference type="RefSeq" id="WP_036481445.1">
    <property type="nucleotide sequence ID" value="NZ_JMQM01000001.1"/>
</dbReference>
<keyword evidence="4" id="KW-0998">Cell outer membrane</keyword>
<proteinExistence type="inferred from homology"/>
<gene>
    <name evidence="8" type="ORF">EL18_01556</name>
</gene>
<dbReference type="SUPFAM" id="SSF56925">
    <property type="entry name" value="OMPA-like"/>
    <property type="match status" value="1"/>
</dbReference>
<feature type="signal peptide" evidence="6">
    <location>
        <begin position="1"/>
        <end position="25"/>
    </location>
</feature>
<dbReference type="InterPro" id="IPR011250">
    <property type="entry name" value="OMP/PagP_B-barrel"/>
</dbReference>
<protein>
    <submittedName>
        <fullName evidence="8">Outer membrane protein</fullName>
    </submittedName>
</protein>
<dbReference type="PANTHER" id="PTHR34001">
    <property type="entry name" value="BLL7405 PROTEIN"/>
    <property type="match status" value="1"/>
</dbReference>
<evidence type="ECO:0000256" key="5">
    <source>
        <dbReference type="ARBA" id="ARBA00038306"/>
    </source>
</evidence>
<comment type="subcellular location">
    <subcellularLocation>
        <location evidence="1">Cell outer membrane</location>
    </subcellularLocation>
</comment>
<comment type="caution">
    <text evidence="8">The sequence shown here is derived from an EMBL/GenBank/DDBJ whole genome shotgun (WGS) entry which is preliminary data.</text>
</comment>
<name>A0A084UC33_9HYPH</name>
<feature type="domain" description="Outer membrane protein beta-barrel" evidence="7">
    <location>
        <begin position="51"/>
        <end position="219"/>
    </location>
</feature>
<comment type="similarity">
    <text evidence="5">Belongs to the Omp25/RopB family.</text>
</comment>
<dbReference type="PATRIC" id="fig|472175.3.peg.1564"/>
<evidence type="ECO:0000256" key="6">
    <source>
        <dbReference type="SAM" id="SignalP"/>
    </source>
</evidence>
<evidence type="ECO:0000259" key="7">
    <source>
        <dbReference type="Pfam" id="PF13505"/>
    </source>
</evidence>
<dbReference type="Proteomes" id="UP000053675">
    <property type="component" value="Unassembled WGS sequence"/>
</dbReference>
<sequence>MNISRLSALALSAAVTVIAAPAALAADLVISPPDPIPVTPQRTVPLVVQPTAAWGGMYAGISGAYTFGQLDENFGGTSIDTDGYGGVGFVGYNWQRSRWVFGAEADVGYTADEVTEQGVTIESGLDASLRARLGYALSDRIMIYGTVGGAYGAPTITTADGEVSEDMFGLTYGGGAEMKFGRRLFGRVEYRHVALEATDVSIGNNSYEFEQQNNKIMLGIGMHF</sequence>
<accession>A0A084UC33</accession>
<dbReference type="STRING" id="472175.EL18_01556"/>
<dbReference type="AlphaFoldDB" id="A0A084UC33"/>
<reference evidence="8 9" key="1">
    <citation type="submission" date="2014-05" db="EMBL/GenBank/DDBJ databases">
        <title>Draft Genome Sequence of Nitratireductor basaltis Strain UMTGB225, A Marine Bacterium Isolated from Green Barrel Tunicate.</title>
        <authorList>
            <person name="Gan H.Y."/>
        </authorList>
    </citation>
    <scope>NUCLEOTIDE SEQUENCE [LARGE SCALE GENOMIC DNA]</scope>
    <source>
        <strain evidence="8 9">UMTGB225</strain>
    </source>
</reference>
<evidence type="ECO:0000313" key="8">
    <source>
        <dbReference type="EMBL" id="KFB10519.1"/>
    </source>
</evidence>
<evidence type="ECO:0000256" key="3">
    <source>
        <dbReference type="ARBA" id="ARBA00023136"/>
    </source>
</evidence>
<evidence type="ECO:0000256" key="2">
    <source>
        <dbReference type="ARBA" id="ARBA00022729"/>
    </source>
</evidence>
<evidence type="ECO:0000313" key="9">
    <source>
        <dbReference type="Proteomes" id="UP000053675"/>
    </source>
</evidence>
<organism evidence="8 9">
    <name type="scientific">Nitratireductor basaltis</name>
    <dbReference type="NCBI Taxonomy" id="472175"/>
    <lineage>
        <taxon>Bacteria</taxon>
        <taxon>Pseudomonadati</taxon>
        <taxon>Pseudomonadota</taxon>
        <taxon>Alphaproteobacteria</taxon>
        <taxon>Hyphomicrobiales</taxon>
        <taxon>Phyllobacteriaceae</taxon>
        <taxon>Nitratireductor</taxon>
    </lineage>
</organism>
<dbReference type="Pfam" id="PF13505">
    <property type="entry name" value="OMP_b-brl"/>
    <property type="match status" value="1"/>
</dbReference>
<dbReference type="eggNOG" id="COG3637">
    <property type="taxonomic scope" value="Bacteria"/>
</dbReference>
<dbReference type="Gene3D" id="2.40.160.20">
    <property type="match status" value="1"/>
</dbReference>
<dbReference type="PANTHER" id="PTHR34001:SF3">
    <property type="entry name" value="BLL7405 PROTEIN"/>
    <property type="match status" value="1"/>
</dbReference>
<dbReference type="EMBL" id="JMQM01000001">
    <property type="protein sequence ID" value="KFB10519.1"/>
    <property type="molecule type" value="Genomic_DNA"/>
</dbReference>
<keyword evidence="2 6" id="KW-0732">Signal</keyword>
<evidence type="ECO:0000256" key="1">
    <source>
        <dbReference type="ARBA" id="ARBA00004442"/>
    </source>
</evidence>
<dbReference type="InterPro" id="IPR051692">
    <property type="entry name" value="OMP-like"/>
</dbReference>
<dbReference type="OrthoDB" id="9815357at2"/>